<dbReference type="AlphaFoldDB" id="A0A4R4Q897"/>
<sequence length="176" mass="19301">MDPPYEPRVAELLAKLMPPDSGLEPLALFRLFAVHPELAERIRPFASGLLNHGLLSARDREIVIARTTAACDAEYEWGVHATFFAGSSGLGRDEYDVLAMGDALPEPDRVLVNAVDELLDAATLSDSTRSALATRYSDAQVIELVLLTGWYRSIATLINAARLPLEPWAATFPVRR</sequence>
<dbReference type="PANTHER" id="PTHR34846:SF5">
    <property type="entry name" value="CARBOXYMUCONOLACTONE DECARBOXYLASE-LIKE DOMAIN-CONTAINING PROTEIN"/>
    <property type="match status" value="1"/>
</dbReference>
<name>A0A4R4Q897_9ACTN</name>
<dbReference type="GO" id="GO:0051920">
    <property type="term" value="F:peroxiredoxin activity"/>
    <property type="evidence" value="ECO:0007669"/>
    <property type="project" value="InterPro"/>
</dbReference>
<keyword evidence="3" id="KW-1185">Reference proteome</keyword>
<gene>
    <name evidence="2" type="ORF">E1261_10830</name>
</gene>
<evidence type="ECO:0000313" key="3">
    <source>
        <dbReference type="Proteomes" id="UP000295075"/>
    </source>
</evidence>
<dbReference type="Pfam" id="PF02627">
    <property type="entry name" value="CMD"/>
    <property type="match status" value="1"/>
</dbReference>
<protein>
    <submittedName>
        <fullName evidence="2">Carboxymuconolactone decarboxylase family protein</fullName>
    </submittedName>
</protein>
<proteinExistence type="predicted"/>
<dbReference type="OrthoDB" id="4704294at2"/>
<evidence type="ECO:0000313" key="2">
    <source>
        <dbReference type="EMBL" id="TDC31448.1"/>
    </source>
</evidence>
<dbReference type="EMBL" id="SMKA01000033">
    <property type="protein sequence ID" value="TDC31448.1"/>
    <property type="molecule type" value="Genomic_DNA"/>
</dbReference>
<comment type="caution">
    <text evidence="2">The sequence shown here is derived from an EMBL/GenBank/DDBJ whole genome shotgun (WGS) entry which is preliminary data.</text>
</comment>
<evidence type="ECO:0000259" key="1">
    <source>
        <dbReference type="Pfam" id="PF02627"/>
    </source>
</evidence>
<dbReference type="InterPro" id="IPR003779">
    <property type="entry name" value="CMD-like"/>
</dbReference>
<dbReference type="InterPro" id="IPR029032">
    <property type="entry name" value="AhpD-like"/>
</dbReference>
<feature type="domain" description="Carboxymuconolactone decarboxylase-like" evidence="1">
    <location>
        <begin position="36"/>
        <end position="96"/>
    </location>
</feature>
<dbReference type="Proteomes" id="UP000295075">
    <property type="component" value="Unassembled WGS sequence"/>
</dbReference>
<dbReference type="SUPFAM" id="SSF69118">
    <property type="entry name" value="AhpD-like"/>
    <property type="match status" value="1"/>
</dbReference>
<organism evidence="2 3">
    <name type="scientific">Kribbella albertanoniae</name>
    <dbReference type="NCBI Taxonomy" id="1266829"/>
    <lineage>
        <taxon>Bacteria</taxon>
        <taxon>Bacillati</taxon>
        <taxon>Actinomycetota</taxon>
        <taxon>Actinomycetes</taxon>
        <taxon>Propionibacteriales</taxon>
        <taxon>Kribbellaceae</taxon>
        <taxon>Kribbella</taxon>
    </lineage>
</organism>
<dbReference type="Gene3D" id="1.20.1290.10">
    <property type="entry name" value="AhpD-like"/>
    <property type="match status" value="1"/>
</dbReference>
<reference evidence="2 3" key="1">
    <citation type="submission" date="2019-03" db="EMBL/GenBank/DDBJ databases">
        <title>Draft genome sequences of novel Actinobacteria.</title>
        <authorList>
            <person name="Sahin N."/>
            <person name="Ay H."/>
            <person name="Saygin H."/>
        </authorList>
    </citation>
    <scope>NUCLEOTIDE SEQUENCE [LARGE SCALE GENOMIC DNA]</scope>
    <source>
        <strain evidence="2 3">JCM 30547</strain>
    </source>
</reference>
<accession>A0A4R4Q897</accession>
<dbReference type="PANTHER" id="PTHR34846">
    <property type="entry name" value="4-CARBOXYMUCONOLACTONE DECARBOXYLASE FAMILY PROTEIN (AFU_ORTHOLOGUE AFUA_6G11590)"/>
    <property type="match status" value="1"/>
</dbReference>